<feature type="transmembrane region" description="Helical" evidence="2">
    <location>
        <begin position="109"/>
        <end position="131"/>
    </location>
</feature>
<keyword evidence="2" id="KW-0812">Transmembrane</keyword>
<dbReference type="Proteomes" id="UP001285354">
    <property type="component" value="Unassembled WGS sequence"/>
</dbReference>
<feature type="compositionally biased region" description="Polar residues" evidence="1">
    <location>
        <begin position="8"/>
        <end position="18"/>
    </location>
</feature>
<dbReference type="EMBL" id="JAUBYV010000006">
    <property type="protein sequence ID" value="KAK2626365.1"/>
    <property type="molecule type" value="Genomic_DNA"/>
</dbReference>
<feature type="compositionally biased region" description="Basic and acidic residues" evidence="1">
    <location>
        <begin position="22"/>
        <end position="31"/>
    </location>
</feature>
<evidence type="ECO:0000313" key="4">
    <source>
        <dbReference type="Proteomes" id="UP001285354"/>
    </source>
</evidence>
<keyword evidence="2" id="KW-1133">Transmembrane helix</keyword>
<accession>A0AAD9SZ96</accession>
<organism evidence="3 4">
    <name type="scientific">Diplocarpon rosae</name>
    <dbReference type="NCBI Taxonomy" id="946125"/>
    <lineage>
        <taxon>Eukaryota</taxon>
        <taxon>Fungi</taxon>
        <taxon>Dikarya</taxon>
        <taxon>Ascomycota</taxon>
        <taxon>Pezizomycotina</taxon>
        <taxon>Leotiomycetes</taxon>
        <taxon>Helotiales</taxon>
        <taxon>Drepanopezizaceae</taxon>
        <taxon>Diplocarpon</taxon>
    </lineage>
</organism>
<dbReference type="PANTHER" id="PTHR35394">
    <property type="entry name" value="DUF3176 DOMAIN-CONTAINING PROTEIN"/>
    <property type="match status" value="1"/>
</dbReference>
<comment type="caution">
    <text evidence="3">The sequence shown here is derived from an EMBL/GenBank/DDBJ whole genome shotgun (WGS) entry which is preliminary data.</text>
</comment>
<feature type="transmembrane region" description="Helical" evidence="2">
    <location>
        <begin position="688"/>
        <end position="708"/>
    </location>
</feature>
<reference evidence="3" key="1">
    <citation type="submission" date="2023-06" db="EMBL/GenBank/DDBJ databases">
        <title>Draft genome of Marssonina rosae.</title>
        <authorList>
            <person name="Cheng Q."/>
        </authorList>
    </citation>
    <scope>NUCLEOTIDE SEQUENCE</scope>
    <source>
        <strain evidence="3">R4</strain>
    </source>
</reference>
<gene>
    <name evidence="3" type="ORF">QTJ16_004627</name>
</gene>
<evidence type="ECO:0000256" key="1">
    <source>
        <dbReference type="SAM" id="MobiDB-lite"/>
    </source>
</evidence>
<dbReference type="AlphaFoldDB" id="A0AAD9SZ96"/>
<feature type="region of interest" description="Disordered" evidence="1">
    <location>
        <begin position="1"/>
        <end position="61"/>
    </location>
</feature>
<feature type="transmembrane region" description="Helical" evidence="2">
    <location>
        <begin position="77"/>
        <end position="97"/>
    </location>
</feature>
<sequence length="788" mass="86204">MDVRSPATRPTYSPSTPSIDDAASRDAHEVDPMLEGAAVLEPESVDRSSLEDSKGDSQHSTYKPHTWDFIFNWKWEILSLCGTTMALVAIIIVLAHYNGEPSPRWPYEITLNTLVSVFSTLLKALMMLTVAECISQLKWIWFKSPRSLADLTTFENASRGPWGSINLLFALKFHHLAALGALVTIVTIAVDPFVQQTIRFYSCSYVEVKYKASIPIARSYTPQQNILSPIKAGMVGAIYQGLTQPTFNGSFGSSFCPTGNCTFPIKYTTFGVCNACTNVIYDIRNEFQNHIFVKPNTTSFAADNTPPSPDGNTYYPRVILNSTFPGQEDPHLYSWPEISISQPPFDPMVTRPLAASINRISKTINWTLFPNSSPYEKKGYQIAGFNTISYSMGSGCTTEWMTGGPRHPETDCLRPALLPDAKTSFSTCEASPMDSNTCLGLEDLNDIVASSCMLTYCGKTYEGSVGNGNFTETAVSEANATEIAGQPGYSIRNYKAAVNSTWPTFMLSPCWYNNTKYENVYEYLGFNMTEAQYGWAGYSQSSSPSLEAVVAAGDGPLNYTYMDVISATDPHKKAVFDSCVVPSIPLAIQNLQSFAYGLLDGTITGQNLAQGGSDGVRNPGKMWALMMNNDSAVWLDPFYNNGAPSPSNTQALMDRLADSMTNYMRTADLKASAVLGEVNGVQTCVQVIWPWLALPAVLVLATCLLLLATISKTATQAPANVWKSSPLAYLYCGFTDASRADLGGGLVTVDEMDHVAKRKDLLLTETSEGWRFLAEDKGQIGKRGIKNA</sequence>
<name>A0AAD9SZ96_9HELO</name>
<protein>
    <submittedName>
        <fullName evidence="3">Uncharacterized protein</fullName>
    </submittedName>
</protein>
<dbReference type="PANTHER" id="PTHR35394:SF5">
    <property type="entry name" value="DUF3176 DOMAIN-CONTAINING PROTEIN"/>
    <property type="match status" value="1"/>
</dbReference>
<evidence type="ECO:0000313" key="3">
    <source>
        <dbReference type="EMBL" id="KAK2626365.1"/>
    </source>
</evidence>
<feature type="compositionally biased region" description="Basic and acidic residues" evidence="1">
    <location>
        <begin position="44"/>
        <end position="57"/>
    </location>
</feature>
<proteinExistence type="predicted"/>
<dbReference type="Pfam" id="PF11374">
    <property type="entry name" value="DUF3176"/>
    <property type="match status" value="1"/>
</dbReference>
<keyword evidence="2" id="KW-0472">Membrane</keyword>
<evidence type="ECO:0000256" key="2">
    <source>
        <dbReference type="SAM" id="Phobius"/>
    </source>
</evidence>
<feature type="transmembrane region" description="Helical" evidence="2">
    <location>
        <begin position="176"/>
        <end position="194"/>
    </location>
</feature>
<keyword evidence="4" id="KW-1185">Reference proteome</keyword>
<dbReference type="InterPro" id="IPR021514">
    <property type="entry name" value="DUF3176"/>
</dbReference>